<dbReference type="InterPro" id="IPR035093">
    <property type="entry name" value="RelE/ParE_toxin_dom_sf"/>
</dbReference>
<reference evidence="1" key="1">
    <citation type="journal article" date="2021" name="PeerJ">
        <title>Extensive microbial diversity within the chicken gut microbiome revealed by metagenomics and culture.</title>
        <authorList>
            <person name="Gilroy R."/>
            <person name="Ravi A."/>
            <person name="Getino M."/>
            <person name="Pursley I."/>
            <person name="Horton D.L."/>
            <person name="Alikhan N.F."/>
            <person name="Baker D."/>
            <person name="Gharbi K."/>
            <person name="Hall N."/>
            <person name="Watson M."/>
            <person name="Adriaenssens E.M."/>
            <person name="Foster-Nyarko E."/>
            <person name="Jarju S."/>
            <person name="Secka A."/>
            <person name="Antonio M."/>
            <person name="Oren A."/>
            <person name="Chaudhuri R.R."/>
            <person name="La Ragione R."/>
            <person name="Hildebrand F."/>
            <person name="Pallen M.J."/>
        </authorList>
    </citation>
    <scope>NUCLEOTIDE SEQUENCE</scope>
    <source>
        <strain evidence="1">1647</strain>
    </source>
</reference>
<dbReference type="AlphaFoldDB" id="A0A921KRL7"/>
<gene>
    <name evidence="1" type="ORF">K8W24_13980</name>
</gene>
<sequence length="106" mass="11973">MTLAWREHPDAHAELISAALELDEIHPGLGDLLVDAVEKSLASIIDTPQAWPPLPGQAQPPQVRSRSVSPFPLRVVYTVESEMVLVLAYAHERRRPRYWENRLGRS</sequence>
<organism evidence="1 2">
    <name type="scientific">Brachybacterium paraconglomeratum</name>
    <dbReference type="NCBI Taxonomy" id="173362"/>
    <lineage>
        <taxon>Bacteria</taxon>
        <taxon>Bacillati</taxon>
        <taxon>Actinomycetota</taxon>
        <taxon>Actinomycetes</taxon>
        <taxon>Micrococcales</taxon>
        <taxon>Dermabacteraceae</taxon>
        <taxon>Brachybacterium</taxon>
    </lineage>
</organism>
<proteinExistence type="predicted"/>
<evidence type="ECO:0000313" key="2">
    <source>
        <dbReference type="Proteomes" id="UP000775129"/>
    </source>
</evidence>
<evidence type="ECO:0000313" key="1">
    <source>
        <dbReference type="EMBL" id="HJF50875.1"/>
    </source>
</evidence>
<name>A0A921KRL7_9MICO</name>
<dbReference type="EMBL" id="DYWO01000418">
    <property type="protein sequence ID" value="HJF50875.1"/>
    <property type="molecule type" value="Genomic_DNA"/>
</dbReference>
<dbReference type="Proteomes" id="UP000775129">
    <property type="component" value="Unassembled WGS sequence"/>
</dbReference>
<reference evidence="1" key="2">
    <citation type="submission" date="2021-09" db="EMBL/GenBank/DDBJ databases">
        <authorList>
            <person name="Gilroy R."/>
        </authorList>
    </citation>
    <scope>NUCLEOTIDE SEQUENCE</scope>
    <source>
        <strain evidence="1">1647</strain>
    </source>
</reference>
<protein>
    <recommendedName>
        <fullName evidence="3">Type II toxin-antitoxin system RelE/ParE family toxin</fullName>
    </recommendedName>
</protein>
<comment type="caution">
    <text evidence="1">The sequence shown here is derived from an EMBL/GenBank/DDBJ whole genome shotgun (WGS) entry which is preliminary data.</text>
</comment>
<accession>A0A921KRL7</accession>
<dbReference type="Gene3D" id="3.30.2310.20">
    <property type="entry name" value="RelE-like"/>
    <property type="match status" value="1"/>
</dbReference>
<evidence type="ECO:0008006" key="3">
    <source>
        <dbReference type="Google" id="ProtNLM"/>
    </source>
</evidence>